<proteinExistence type="inferred from homology"/>
<dbReference type="PANTHER" id="PTHR46018:SF2">
    <property type="entry name" value="ZINC PHOSPHODIESTERASE ELAC PROTEIN 1"/>
    <property type="match status" value="1"/>
</dbReference>
<feature type="binding site" evidence="10">
    <location>
        <position position="211"/>
    </location>
    <ligand>
        <name>Zn(2+)</name>
        <dbReference type="ChEBI" id="CHEBI:29105"/>
        <label>2</label>
        <note>catalytic</note>
    </ligand>
</feature>
<dbReference type="OrthoDB" id="9800940at2"/>
<dbReference type="GO" id="GO:0042802">
    <property type="term" value="F:identical protein binding"/>
    <property type="evidence" value="ECO:0007669"/>
    <property type="project" value="UniProtKB-ARBA"/>
</dbReference>
<feature type="binding site" evidence="10">
    <location>
        <position position="211"/>
    </location>
    <ligand>
        <name>Zn(2+)</name>
        <dbReference type="ChEBI" id="CHEBI:29105"/>
        <label>1</label>
        <note>catalytic</note>
    </ligand>
</feature>
<dbReference type="GO" id="GO:0008270">
    <property type="term" value="F:zinc ion binding"/>
    <property type="evidence" value="ECO:0007669"/>
    <property type="project" value="UniProtKB-UniRule"/>
</dbReference>
<dbReference type="AlphaFoldDB" id="A0A4R3LET7"/>
<dbReference type="InterPro" id="IPR036866">
    <property type="entry name" value="RibonucZ/Hydroxyglut_hydro"/>
</dbReference>
<reference evidence="11 12" key="1">
    <citation type="submission" date="2019-03" db="EMBL/GenBank/DDBJ databases">
        <title>Genomic Encyclopedia of Type Strains, Phase IV (KMG-IV): sequencing the most valuable type-strain genomes for metagenomic binning, comparative biology and taxonomic classification.</title>
        <authorList>
            <person name="Goeker M."/>
        </authorList>
    </citation>
    <scope>NUCLEOTIDE SEQUENCE [LARGE SCALE GENOMIC DNA]</scope>
    <source>
        <strain evidence="11 12">DSM 45707</strain>
    </source>
</reference>
<keyword evidence="8 10" id="KW-0862">Zinc</keyword>
<gene>
    <name evidence="10" type="primary">rnz</name>
    <name evidence="11" type="ORF">EDD58_101509</name>
</gene>
<evidence type="ECO:0000256" key="1">
    <source>
        <dbReference type="ARBA" id="ARBA00011738"/>
    </source>
</evidence>
<keyword evidence="3 10" id="KW-0819">tRNA processing</keyword>
<feature type="binding site" evidence="10">
    <location>
        <position position="65"/>
    </location>
    <ligand>
        <name>Zn(2+)</name>
        <dbReference type="ChEBI" id="CHEBI:29105"/>
        <label>1</label>
        <note>catalytic</note>
    </ligand>
</feature>
<feature type="binding site" evidence="10">
    <location>
        <position position="68"/>
    </location>
    <ligand>
        <name>Zn(2+)</name>
        <dbReference type="ChEBI" id="CHEBI:29105"/>
        <label>2</label>
        <note>catalytic</note>
    </ligand>
</feature>
<dbReference type="Pfam" id="PF23023">
    <property type="entry name" value="Anti-Pycsar_Apyc1"/>
    <property type="match status" value="1"/>
</dbReference>
<evidence type="ECO:0000256" key="5">
    <source>
        <dbReference type="ARBA" id="ARBA00022723"/>
    </source>
</evidence>
<dbReference type="EC" id="3.1.26.11" evidence="2 10"/>
<feature type="binding site" evidence="10">
    <location>
        <position position="269"/>
    </location>
    <ligand>
        <name>Zn(2+)</name>
        <dbReference type="ChEBI" id="CHEBI:29105"/>
        <label>2</label>
        <note>catalytic</note>
    </ligand>
</feature>
<evidence type="ECO:0000256" key="6">
    <source>
        <dbReference type="ARBA" id="ARBA00022759"/>
    </source>
</evidence>
<protein>
    <recommendedName>
        <fullName evidence="2 10">Ribonuclease Z</fullName>
        <shortName evidence="10">RNase Z</shortName>
        <ecNumber evidence="2 10">3.1.26.11</ecNumber>
    </recommendedName>
    <alternativeName>
        <fullName evidence="10">tRNA 3 endonuclease</fullName>
    </alternativeName>
    <alternativeName>
        <fullName evidence="10">tRNase Z</fullName>
    </alternativeName>
</protein>
<feature type="binding site" evidence="10">
    <location>
        <position position="63"/>
    </location>
    <ligand>
        <name>Zn(2+)</name>
        <dbReference type="ChEBI" id="CHEBI:29105"/>
        <label>1</label>
        <note>catalytic</note>
    </ligand>
</feature>
<dbReference type="CDD" id="cd07717">
    <property type="entry name" value="RNaseZ_ZiPD-like_MBL-fold"/>
    <property type="match status" value="1"/>
</dbReference>
<evidence type="ECO:0000256" key="3">
    <source>
        <dbReference type="ARBA" id="ARBA00022694"/>
    </source>
</evidence>
<comment type="function">
    <text evidence="9 10">Zinc phosphodiesterase, which displays some tRNA 3'-processing endonuclease activity. Probably involved in tRNA maturation, by removing a 3'-trailer from precursor tRNA.</text>
</comment>
<evidence type="ECO:0000256" key="2">
    <source>
        <dbReference type="ARBA" id="ARBA00012477"/>
    </source>
</evidence>
<dbReference type="SUPFAM" id="SSF56281">
    <property type="entry name" value="Metallo-hydrolase/oxidoreductase"/>
    <property type="match status" value="1"/>
</dbReference>
<keyword evidence="6 10" id="KW-0255">Endonuclease</keyword>
<dbReference type="GO" id="GO:0042781">
    <property type="term" value="F:3'-tRNA processing endoribonuclease activity"/>
    <property type="evidence" value="ECO:0007669"/>
    <property type="project" value="UniProtKB-UniRule"/>
</dbReference>
<organism evidence="11 12">
    <name type="scientific">Hazenella coriacea</name>
    <dbReference type="NCBI Taxonomy" id="1179467"/>
    <lineage>
        <taxon>Bacteria</taxon>
        <taxon>Bacillati</taxon>
        <taxon>Bacillota</taxon>
        <taxon>Bacilli</taxon>
        <taxon>Bacillales</taxon>
        <taxon>Thermoactinomycetaceae</taxon>
        <taxon>Hazenella</taxon>
    </lineage>
</organism>
<dbReference type="InterPro" id="IPR013471">
    <property type="entry name" value="RNase_Z/BN"/>
</dbReference>
<comment type="catalytic activity">
    <reaction evidence="10">
        <text>Endonucleolytic cleavage of RNA, removing extra 3' nucleotides from tRNA precursor, generating 3' termini of tRNAs. A 3'-hydroxy group is left at the tRNA terminus and a 5'-phosphoryl group is left at the trailer molecule.</text>
        <dbReference type="EC" id="3.1.26.11"/>
    </reaction>
</comment>
<evidence type="ECO:0000256" key="7">
    <source>
        <dbReference type="ARBA" id="ARBA00022801"/>
    </source>
</evidence>
<dbReference type="FunFam" id="3.60.15.10:FF:000002">
    <property type="entry name" value="Ribonuclease Z"/>
    <property type="match status" value="1"/>
</dbReference>
<comment type="similarity">
    <text evidence="10">Belongs to the RNase Z family.</text>
</comment>
<evidence type="ECO:0000256" key="4">
    <source>
        <dbReference type="ARBA" id="ARBA00022722"/>
    </source>
</evidence>
<feature type="active site" description="Proton acceptor" evidence="10">
    <location>
        <position position="67"/>
    </location>
</feature>
<sequence>MKLYFLGTGAGIPSRDRNVSSLALMMPEYHGETWLFDCGEATQHQILSSPIKLSKISKIFITHLHGDHIFGLPGLLGSRSFQGCEAPLTVIGPQGLRSFIEVSLEVSKTYLKYPIEFIEVEDRMSLTEENFSIQIRLLEHGIPSYGYRIEEKEISGSLDVKRLKALGIQPGPLYQEIKQGKLIQLPNGQTINGSDYVGPPKPGIRLAILGDTKFTPVSIELAADVDVLVHEATYRSGQEERATKYFHSTCLQAAQVAMESHVQQLILNHISSRHLPGEWNQILVEAQQLFSNTHLSTDGWSYEIPIKSGDNTK</sequence>
<comment type="caution">
    <text evidence="11">The sequence shown here is derived from an EMBL/GenBank/DDBJ whole genome shotgun (WGS) entry which is preliminary data.</text>
</comment>
<evidence type="ECO:0000313" key="11">
    <source>
        <dbReference type="EMBL" id="TCS96864.1"/>
    </source>
</evidence>
<accession>A0A4R3LET7</accession>
<dbReference type="NCBIfam" id="NF000801">
    <property type="entry name" value="PRK00055.1-3"/>
    <property type="match status" value="1"/>
</dbReference>
<name>A0A4R3LET7_9BACL</name>
<comment type="subunit">
    <text evidence="1 10">Homodimer.</text>
</comment>
<dbReference type="Gene3D" id="3.60.15.10">
    <property type="entry name" value="Ribonuclease Z/Hydroxyacylglutathione hydrolase-like"/>
    <property type="match status" value="1"/>
</dbReference>
<keyword evidence="4 10" id="KW-0540">Nuclease</keyword>
<evidence type="ECO:0000256" key="9">
    <source>
        <dbReference type="ARBA" id="ARBA00057812"/>
    </source>
</evidence>
<dbReference type="HAMAP" id="MF_01818">
    <property type="entry name" value="RNase_Z_BN"/>
    <property type="match status" value="1"/>
</dbReference>
<feature type="binding site" evidence="10">
    <location>
        <position position="67"/>
    </location>
    <ligand>
        <name>Zn(2+)</name>
        <dbReference type="ChEBI" id="CHEBI:29105"/>
        <label>2</label>
        <note>catalytic</note>
    </ligand>
</feature>
<keyword evidence="5 10" id="KW-0479">Metal-binding</keyword>
<keyword evidence="12" id="KW-1185">Reference proteome</keyword>
<dbReference type="Proteomes" id="UP000294937">
    <property type="component" value="Unassembled WGS sequence"/>
</dbReference>
<evidence type="ECO:0000256" key="10">
    <source>
        <dbReference type="HAMAP-Rule" id="MF_01818"/>
    </source>
</evidence>
<keyword evidence="7 10" id="KW-0378">Hydrolase</keyword>
<comment type="cofactor">
    <cofactor evidence="10">
        <name>Zn(2+)</name>
        <dbReference type="ChEBI" id="CHEBI:29105"/>
    </cofactor>
    <text evidence="10">Binds 2 Zn(2+) ions.</text>
</comment>
<dbReference type="RefSeq" id="WP_131923243.1">
    <property type="nucleotide sequence ID" value="NZ_SMAG01000001.1"/>
</dbReference>
<evidence type="ECO:0000256" key="8">
    <source>
        <dbReference type="ARBA" id="ARBA00022833"/>
    </source>
</evidence>
<dbReference type="NCBIfam" id="TIGR02651">
    <property type="entry name" value="RNase_Z"/>
    <property type="match status" value="1"/>
</dbReference>
<feature type="binding site" evidence="10">
    <location>
        <position position="140"/>
    </location>
    <ligand>
        <name>Zn(2+)</name>
        <dbReference type="ChEBI" id="CHEBI:29105"/>
        <label>1</label>
        <note>catalytic</note>
    </ligand>
</feature>
<dbReference type="PANTHER" id="PTHR46018">
    <property type="entry name" value="ZINC PHOSPHODIESTERASE ELAC PROTEIN 1"/>
    <property type="match status" value="1"/>
</dbReference>
<dbReference type="EMBL" id="SMAG01000001">
    <property type="protein sequence ID" value="TCS96864.1"/>
    <property type="molecule type" value="Genomic_DNA"/>
</dbReference>
<evidence type="ECO:0000313" key="12">
    <source>
        <dbReference type="Proteomes" id="UP000294937"/>
    </source>
</evidence>